<comment type="caution">
    <text evidence="1">The sequence shown here is derived from an EMBL/GenBank/DDBJ whole genome shotgun (WGS) entry which is preliminary data.</text>
</comment>
<dbReference type="AlphaFoldDB" id="A0A8J4DKZ5"/>
<evidence type="ECO:0000313" key="2">
    <source>
        <dbReference type="Proteomes" id="UP000652013"/>
    </source>
</evidence>
<dbReference type="PANTHER" id="PTHR36221:SF1">
    <property type="entry name" value="DUF742 DOMAIN-CONTAINING PROTEIN"/>
    <property type="match status" value="1"/>
</dbReference>
<dbReference type="Pfam" id="PF05331">
    <property type="entry name" value="DUF742"/>
    <property type="match status" value="1"/>
</dbReference>
<dbReference type="PANTHER" id="PTHR36221">
    <property type="entry name" value="DUF742 DOMAIN-CONTAINING PROTEIN"/>
    <property type="match status" value="1"/>
</dbReference>
<reference evidence="1" key="1">
    <citation type="submission" date="2021-01" db="EMBL/GenBank/DDBJ databases">
        <title>Whole genome shotgun sequence of Spirilliplanes yamanashiensis NBRC 15828.</title>
        <authorList>
            <person name="Komaki H."/>
            <person name="Tamura T."/>
        </authorList>
    </citation>
    <scope>NUCLEOTIDE SEQUENCE</scope>
    <source>
        <strain evidence="1">NBRC 15828</strain>
    </source>
</reference>
<protein>
    <recommendedName>
        <fullName evidence="3">DUF742 domain-containing protein</fullName>
    </recommendedName>
</protein>
<dbReference type="Proteomes" id="UP000652013">
    <property type="component" value="Unassembled WGS sequence"/>
</dbReference>
<keyword evidence="2" id="KW-1185">Reference proteome</keyword>
<organism evidence="1 2">
    <name type="scientific">Spirilliplanes yamanashiensis</name>
    <dbReference type="NCBI Taxonomy" id="42233"/>
    <lineage>
        <taxon>Bacteria</taxon>
        <taxon>Bacillati</taxon>
        <taxon>Actinomycetota</taxon>
        <taxon>Actinomycetes</taxon>
        <taxon>Micromonosporales</taxon>
        <taxon>Micromonosporaceae</taxon>
        <taxon>Spirilliplanes</taxon>
    </lineage>
</organism>
<evidence type="ECO:0008006" key="3">
    <source>
        <dbReference type="Google" id="ProtNLM"/>
    </source>
</evidence>
<dbReference type="RefSeq" id="WP_203941029.1">
    <property type="nucleotide sequence ID" value="NZ_BAAAGJ010000003.1"/>
</dbReference>
<evidence type="ECO:0000313" key="1">
    <source>
        <dbReference type="EMBL" id="GIJ05847.1"/>
    </source>
</evidence>
<gene>
    <name evidence="1" type="ORF">Sya03_51990</name>
</gene>
<dbReference type="InterPro" id="IPR007995">
    <property type="entry name" value="DUF742"/>
</dbReference>
<proteinExistence type="predicted"/>
<name>A0A8J4DKZ5_9ACTN</name>
<dbReference type="EMBL" id="BOOY01000036">
    <property type="protein sequence ID" value="GIJ05847.1"/>
    <property type="molecule type" value="Genomic_DNA"/>
</dbReference>
<accession>A0A8J4DKZ5</accession>
<sequence length="126" mass="13502">MRSDRPPVRDHAWLDSDAGPVVRPYAVTQGRVSTTTRIDVVAYVVATGGKASMARLQPEHHAIVKAARRPVPVAELAARIDLPLGAIRVLLGDLTSAGLISLYEPPAATRSRNDVLKAVVHGLRGR</sequence>